<dbReference type="PANTHER" id="PTHR12563:SF17">
    <property type="entry name" value="DIHYDROXYACETONE PHOSPHATE ACYLTRANSFERASE"/>
    <property type="match status" value="1"/>
</dbReference>
<dbReference type="GO" id="GO:0008374">
    <property type="term" value="F:O-acyltransferase activity"/>
    <property type="evidence" value="ECO:0007669"/>
    <property type="project" value="InterPro"/>
</dbReference>
<comment type="subcellular location">
    <subcellularLocation>
        <location evidence="1">Endomembrane system</location>
        <topology evidence="1">Peripheral membrane protein</topology>
    </subcellularLocation>
</comment>
<dbReference type="InterPro" id="IPR002123">
    <property type="entry name" value="Plipid/glycerol_acylTrfase"/>
</dbReference>
<gene>
    <name evidence="3" type="ORF">LCGC14_1961940</name>
</gene>
<sequence>MTTQITLSIWIFLLLLAITAWAMLDRVLIPSVRWFLRRRINRVIDEINTRLDITIKPMQLTKRQVLIDRLIYDNKVIEAIQAHAGKYGTPREVIQAKVYRYAREIVPSFNAYIYFRIGYWLAKKVARFLYRVRVDFVDYDSINVTDPNATVVFVMNHRSNMDYILVSFLAAERTALSYGVGEWAKIWPLQSLIKSLGAFFVRRKSGNPLYRLVLERYIHMATKEGVCQAVFPEGGLSRDGRLQSPKMGLIDYMLRSFNPQTDRDIVFIPVGINYDRTLEDRSLLRSLDPHAEKRSKWFVVRTTIRFVLHNLALMTRSQWQRFGFACVNFGPSFSAKEYCRRHRIDFRRMTRNDRFVEVEKLCRHLMYIINHIVPVIPQPLVAKVFLSAPRKWLSTLDVKAQVRLLIEDLESRGVVVNIPEKDREEAINRALNMMTLRRMIKAKEGRYMLLPGAEDILSYYAATLQYWFENPEDRGTSIKS</sequence>
<accession>A0A0F9FEL2</accession>
<dbReference type="PANTHER" id="PTHR12563">
    <property type="entry name" value="GLYCEROL-3-PHOSPHATE ACYLTRANSFERASE"/>
    <property type="match status" value="1"/>
</dbReference>
<dbReference type="Pfam" id="PF01553">
    <property type="entry name" value="Acyltransferase"/>
    <property type="match status" value="1"/>
</dbReference>
<dbReference type="GO" id="GO:0006629">
    <property type="term" value="P:lipid metabolic process"/>
    <property type="evidence" value="ECO:0007669"/>
    <property type="project" value="InterPro"/>
</dbReference>
<reference evidence="3" key="1">
    <citation type="journal article" date="2015" name="Nature">
        <title>Complex archaea that bridge the gap between prokaryotes and eukaryotes.</title>
        <authorList>
            <person name="Spang A."/>
            <person name="Saw J.H."/>
            <person name="Jorgensen S.L."/>
            <person name="Zaremba-Niedzwiedzka K."/>
            <person name="Martijn J."/>
            <person name="Lind A.E."/>
            <person name="van Eijk R."/>
            <person name="Schleper C."/>
            <person name="Guy L."/>
            <person name="Ettema T.J."/>
        </authorList>
    </citation>
    <scope>NUCLEOTIDE SEQUENCE</scope>
</reference>
<dbReference type="InterPro" id="IPR022284">
    <property type="entry name" value="GPAT/DHAPAT"/>
</dbReference>
<dbReference type="SUPFAM" id="SSF69593">
    <property type="entry name" value="Glycerol-3-phosphate (1)-acyltransferase"/>
    <property type="match status" value="1"/>
</dbReference>
<dbReference type="EMBL" id="LAZR01021624">
    <property type="protein sequence ID" value="KKL84718.1"/>
    <property type="molecule type" value="Genomic_DNA"/>
</dbReference>
<organism evidence="3">
    <name type="scientific">marine sediment metagenome</name>
    <dbReference type="NCBI Taxonomy" id="412755"/>
    <lineage>
        <taxon>unclassified sequences</taxon>
        <taxon>metagenomes</taxon>
        <taxon>ecological metagenomes</taxon>
    </lineage>
</organism>
<dbReference type="GO" id="GO:0012505">
    <property type="term" value="C:endomembrane system"/>
    <property type="evidence" value="ECO:0007669"/>
    <property type="project" value="UniProtKB-SubCell"/>
</dbReference>
<dbReference type="SMART" id="SM00563">
    <property type="entry name" value="PlsC"/>
    <property type="match status" value="1"/>
</dbReference>
<evidence type="ECO:0000256" key="1">
    <source>
        <dbReference type="ARBA" id="ARBA00004184"/>
    </source>
</evidence>
<dbReference type="InterPro" id="IPR045520">
    <property type="entry name" value="GPAT/DHAPAT_C"/>
</dbReference>
<evidence type="ECO:0000313" key="3">
    <source>
        <dbReference type="EMBL" id="KKL84718.1"/>
    </source>
</evidence>
<evidence type="ECO:0000259" key="2">
    <source>
        <dbReference type="SMART" id="SM00563"/>
    </source>
</evidence>
<feature type="domain" description="Phospholipid/glycerol acyltransferase" evidence="2">
    <location>
        <begin position="151"/>
        <end position="275"/>
    </location>
</feature>
<dbReference type="AlphaFoldDB" id="A0A0F9FEL2"/>
<protein>
    <recommendedName>
        <fullName evidence="2">Phospholipid/glycerol acyltransferase domain-containing protein</fullName>
    </recommendedName>
</protein>
<name>A0A0F9FEL2_9ZZZZ</name>
<proteinExistence type="predicted"/>
<comment type="caution">
    <text evidence="3">The sequence shown here is derived from an EMBL/GenBank/DDBJ whole genome shotgun (WGS) entry which is preliminary data.</text>
</comment>
<dbReference type="Pfam" id="PF19277">
    <property type="entry name" value="GPAT_C"/>
    <property type="match status" value="1"/>
</dbReference>